<dbReference type="Gene3D" id="3.40.710.10">
    <property type="entry name" value="DD-peptidase/beta-lactamase superfamily"/>
    <property type="match status" value="1"/>
</dbReference>
<evidence type="ECO:0000256" key="2">
    <source>
        <dbReference type="ARBA" id="ARBA00022801"/>
    </source>
</evidence>
<dbReference type="PANTHER" id="PTHR43283">
    <property type="entry name" value="BETA-LACTAMASE-RELATED"/>
    <property type="match status" value="1"/>
</dbReference>
<keyword evidence="5" id="KW-1185">Reference proteome</keyword>
<dbReference type="STRING" id="41067.A0A2I2FGC4"/>
<dbReference type="RefSeq" id="XP_024673699.1">
    <property type="nucleotide sequence ID" value="XM_024814935.1"/>
</dbReference>
<accession>A0A2I2FGC4</accession>
<evidence type="ECO:0000313" key="4">
    <source>
        <dbReference type="EMBL" id="PLB39687.1"/>
    </source>
</evidence>
<dbReference type="Pfam" id="PF00144">
    <property type="entry name" value="Beta-lactamase"/>
    <property type="match status" value="1"/>
</dbReference>
<evidence type="ECO:0000313" key="5">
    <source>
        <dbReference type="Proteomes" id="UP000234585"/>
    </source>
</evidence>
<gene>
    <name evidence="4" type="ORF">BDW47DRAFT_116473</name>
</gene>
<organism evidence="4 5">
    <name type="scientific">Aspergillus candidus</name>
    <dbReference type="NCBI Taxonomy" id="41067"/>
    <lineage>
        <taxon>Eukaryota</taxon>
        <taxon>Fungi</taxon>
        <taxon>Dikarya</taxon>
        <taxon>Ascomycota</taxon>
        <taxon>Pezizomycotina</taxon>
        <taxon>Eurotiomycetes</taxon>
        <taxon>Eurotiomycetidae</taxon>
        <taxon>Eurotiales</taxon>
        <taxon>Aspergillaceae</taxon>
        <taxon>Aspergillus</taxon>
        <taxon>Aspergillus subgen. Circumdati</taxon>
    </lineage>
</organism>
<dbReference type="OrthoDB" id="428260at2759"/>
<keyword evidence="2" id="KW-0378">Hydrolase</keyword>
<name>A0A2I2FGC4_ASPCN</name>
<dbReference type="GO" id="GO:0016787">
    <property type="term" value="F:hydrolase activity"/>
    <property type="evidence" value="ECO:0007669"/>
    <property type="project" value="UniProtKB-KW"/>
</dbReference>
<dbReference type="InterPro" id="IPR050789">
    <property type="entry name" value="Diverse_Enzym_Activities"/>
</dbReference>
<evidence type="ECO:0000256" key="1">
    <source>
        <dbReference type="ARBA" id="ARBA00009009"/>
    </source>
</evidence>
<reference evidence="4 5" key="1">
    <citation type="submission" date="2017-12" db="EMBL/GenBank/DDBJ databases">
        <authorList>
            <consortium name="DOE Joint Genome Institute"/>
            <person name="Haridas S."/>
            <person name="Kjaerbolling I."/>
            <person name="Vesth T.C."/>
            <person name="Frisvad J.C."/>
            <person name="Nybo J.L."/>
            <person name="Theobald S."/>
            <person name="Kuo A."/>
            <person name="Bowyer P."/>
            <person name="Matsuda Y."/>
            <person name="Mondo S."/>
            <person name="Lyhne E.K."/>
            <person name="Kogle M.E."/>
            <person name="Clum A."/>
            <person name="Lipzen A."/>
            <person name="Salamov A."/>
            <person name="Ngan C.Y."/>
            <person name="Daum C."/>
            <person name="Chiniquy J."/>
            <person name="Barry K."/>
            <person name="LaButti K."/>
            <person name="Simmons B.A."/>
            <person name="Magnuson J.K."/>
            <person name="Mortensen U.H."/>
            <person name="Larsen T.O."/>
            <person name="Grigoriev I.V."/>
            <person name="Baker S.E."/>
            <person name="Andersen M.R."/>
            <person name="Nordberg H.P."/>
            <person name="Cantor M.N."/>
            <person name="Hua S.X."/>
        </authorList>
    </citation>
    <scope>NUCLEOTIDE SEQUENCE [LARGE SCALE GENOMIC DNA]</scope>
    <source>
        <strain evidence="4 5">CBS 102.13</strain>
    </source>
</reference>
<dbReference type="InterPro" id="IPR012338">
    <property type="entry name" value="Beta-lactam/transpept-like"/>
</dbReference>
<sequence length="439" mass="47957">MDNLDRILNDFTHPTTGSLHAAAFIAVDQSGNTIYSKTAGRAHQDDKDELPLYSLYWIASMTKLVTAVAVVQLVEQGILSLDDDVREKMPELKDIQILQGMEHDASRGPARPKLDPVQGKLTLRQLLCHTSGFIYDSTSKLLQEWSLSQGRTAYTFSGSMAGYHHPLLFEPGTSWGYGGGLDWAGQLIERVTNSTLEDYMRAHIWSKLGAQSTTFHPERKTHLPPLVPMMYRNGITSAPTEKRPLTLVQPAQHALGGVGLFSTPTDFSKLLVSILQSSTTTTNSTANQQDPMTTPQLLTKPSIDLLFRPQLDPQCRASMPRPLGAQMRRVLNINDINDAAQADHALGGTITLRDIPGRRRAGSMNWSGLPNLHWWIDPKSGIAAALFTQLMPPTDASVTDLLIELERALYSAVAIARGAEGDGKPSVSGVGDVGNMAKL</sequence>
<comment type="similarity">
    <text evidence="1">Belongs to the class-A beta-lactamase family.</text>
</comment>
<dbReference type="Proteomes" id="UP000234585">
    <property type="component" value="Unassembled WGS sequence"/>
</dbReference>
<evidence type="ECO:0000259" key="3">
    <source>
        <dbReference type="Pfam" id="PF00144"/>
    </source>
</evidence>
<proteinExistence type="inferred from homology"/>
<dbReference type="AlphaFoldDB" id="A0A2I2FGC4"/>
<dbReference type="PANTHER" id="PTHR43283:SF17">
    <property type="entry name" value="(LOVD), PUTATIVE (AFU_ORTHOLOGUE AFUA_5G00920)-RELATED"/>
    <property type="match status" value="1"/>
</dbReference>
<feature type="domain" description="Beta-lactamase-related" evidence="3">
    <location>
        <begin position="23"/>
        <end position="402"/>
    </location>
</feature>
<dbReference type="SUPFAM" id="SSF56601">
    <property type="entry name" value="beta-lactamase/transpeptidase-like"/>
    <property type="match status" value="1"/>
</dbReference>
<dbReference type="EMBL" id="KZ559128">
    <property type="protein sequence ID" value="PLB39687.1"/>
    <property type="molecule type" value="Genomic_DNA"/>
</dbReference>
<protein>
    <submittedName>
        <fullName evidence="4">Esterase</fullName>
    </submittedName>
</protein>
<dbReference type="InterPro" id="IPR001466">
    <property type="entry name" value="Beta-lactam-related"/>
</dbReference>
<dbReference type="GeneID" id="36522095"/>